<feature type="compositionally biased region" description="Basic and acidic residues" evidence="1">
    <location>
        <begin position="70"/>
        <end position="84"/>
    </location>
</feature>
<feature type="compositionally biased region" description="Low complexity" evidence="1">
    <location>
        <begin position="88"/>
        <end position="98"/>
    </location>
</feature>
<evidence type="ECO:0000313" key="2">
    <source>
        <dbReference type="EMBL" id="MBW79577.1"/>
    </source>
</evidence>
<name>A0A2M4DPU0_ANODA</name>
<accession>A0A2M4DPU0</accession>
<organism evidence="2">
    <name type="scientific">Anopheles darlingi</name>
    <name type="common">Mosquito</name>
    <dbReference type="NCBI Taxonomy" id="43151"/>
    <lineage>
        <taxon>Eukaryota</taxon>
        <taxon>Metazoa</taxon>
        <taxon>Ecdysozoa</taxon>
        <taxon>Arthropoda</taxon>
        <taxon>Hexapoda</taxon>
        <taxon>Insecta</taxon>
        <taxon>Pterygota</taxon>
        <taxon>Neoptera</taxon>
        <taxon>Endopterygota</taxon>
        <taxon>Diptera</taxon>
        <taxon>Nematocera</taxon>
        <taxon>Culicoidea</taxon>
        <taxon>Culicidae</taxon>
        <taxon>Anophelinae</taxon>
        <taxon>Anopheles</taxon>
    </lineage>
</organism>
<feature type="region of interest" description="Disordered" evidence="1">
    <location>
        <begin position="70"/>
        <end position="111"/>
    </location>
</feature>
<dbReference type="AlphaFoldDB" id="A0A2M4DPU0"/>
<evidence type="ECO:0000256" key="1">
    <source>
        <dbReference type="SAM" id="MobiDB-lite"/>
    </source>
</evidence>
<protein>
    <submittedName>
        <fullName evidence="2">Putative secreted protein</fullName>
    </submittedName>
</protein>
<dbReference type="EMBL" id="GGFL01015399">
    <property type="protein sequence ID" value="MBW79577.1"/>
    <property type="molecule type" value="Transcribed_RNA"/>
</dbReference>
<reference evidence="2" key="1">
    <citation type="submission" date="2018-01" db="EMBL/GenBank/DDBJ databases">
        <title>An insight into the sialome of Amazonian anophelines.</title>
        <authorList>
            <person name="Ribeiro J.M."/>
            <person name="Scarpassa V."/>
            <person name="Calvo E."/>
        </authorList>
    </citation>
    <scope>NUCLEOTIDE SEQUENCE</scope>
</reference>
<sequence>MSVSWCCCCCCCQTLETEDIPSPAAPSARCNFHPHWSHGPMSSVANQPRFFGHQQSDQKLPLKCEANQDAEGRRQTEFASEMHRPQAGRRGYTYTYRAARGRARARSQSPR</sequence>
<proteinExistence type="predicted"/>